<gene>
    <name evidence="4" type="ORF">PEDI_06330</name>
</gene>
<evidence type="ECO:0000313" key="4">
    <source>
        <dbReference type="EMBL" id="GJM60081.1"/>
    </source>
</evidence>
<evidence type="ECO:0000313" key="5">
    <source>
        <dbReference type="Proteomes" id="UP001310022"/>
    </source>
</evidence>
<dbReference type="EMBL" id="BQKE01000001">
    <property type="protein sequence ID" value="GJM60081.1"/>
    <property type="molecule type" value="Genomic_DNA"/>
</dbReference>
<dbReference type="InterPro" id="IPR032675">
    <property type="entry name" value="LRR_dom_sf"/>
</dbReference>
<comment type="caution">
    <text evidence="4">The sequence shown here is derived from an EMBL/GenBank/DDBJ whole genome shotgun (WGS) entry which is preliminary data.</text>
</comment>
<dbReference type="Gene3D" id="3.80.10.10">
    <property type="entry name" value="Ribonuclease Inhibitor"/>
    <property type="match status" value="3"/>
</dbReference>
<name>A0AAN4VU84_9BACT</name>
<dbReference type="InterPro" id="IPR001611">
    <property type="entry name" value="Leu-rich_rpt"/>
</dbReference>
<evidence type="ECO:0000256" key="1">
    <source>
        <dbReference type="ARBA" id="ARBA00022614"/>
    </source>
</evidence>
<keyword evidence="3" id="KW-0732">Signal</keyword>
<evidence type="ECO:0000256" key="2">
    <source>
        <dbReference type="ARBA" id="ARBA00022737"/>
    </source>
</evidence>
<dbReference type="PANTHER" id="PTHR46652">
    <property type="entry name" value="LEUCINE-RICH REPEAT AND IQ DOMAIN-CONTAINING PROTEIN 1-RELATED"/>
    <property type="match status" value="1"/>
</dbReference>
<sequence length="877" mass="100119">MKWNIKSLLLLLLIVGQGGWAHAQQDHFEDYKESAERLIGYWQIYVNILGDSTEMMEDKDRIIEESYLRVVDNPKVQVEDDLDEERLVPYYKDVQAYLKDITFFYRFAQFNYSIEAVEPLVNEAGEYTLLVKTQRNLQGKLIKGAKMVNNTQEVFFEMSVNESDKSVKVISVYATKLNEDEELYKWWLALPENWKGILGQEVYLPDSSTLASWGKWEPVPVEATEETVAEEDNLALSDSLEADTLWVMNKADYIQAIKQAVELEELDLSNRMELYEFGALSRLRNLKALDLSHTFIDTLGVIRNLTHLEKLNLSYTRIRDLNNLQFLLSLKELSVQFTPLHEASTLSRLSGLQRLNLSYTPFDSLAILKYNKALQVLDISGTAVYDLDPIKQVTGLKELRLAEDSLVNYDLLSEFYQLEKLDLTGATIKDLKPLEELSSLQVVVVKNTQVEDLSPLQYLSSLKTVYCDNSGVGIEQAQEFMRQKSGTLVVADSEMLQKWWETLPSAWSELFYEMLPDSLEAPTGEWLHQTVFGVEELDMHGRDIMDLEPLRVLPNLKKLNFSNTGVYRLDPLADMTGLLKLDFANTKVNDLAAIKHLSQLEEIDFSGTQVGHLDQFTGLKNLHTIKGNQTAVGDLKALTDLPDLRRVEFDNSRVEDEDVQLFLENHPDCLVIYKGEVLGKWWAGLSRSWKQALEKNLPMGTAPDVDKLHELILSKTIDISNQPDVQRLEALDPFVNLQKLVARNIRLMDFKPTLKHQSLKYLDLSNNPLEDIEGIGELANLEVLLLENAQIPLFEPILDLKSLKKLNISGTKVKRINGVEDMTALEDLAFFNTRIKGISRLSACKNLKKLSCYNTRVKDSDLNKLKAALPKLEVDFY</sequence>
<keyword evidence="2" id="KW-0677">Repeat</keyword>
<keyword evidence="5" id="KW-1185">Reference proteome</keyword>
<dbReference type="AlphaFoldDB" id="A0AAN4VU84"/>
<dbReference type="SUPFAM" id="SSF52058">
    <property type="entry name" value="L domain-like"/>
    <property type="match status" value="2"/>
</dbReference>
<evidence type="ECO:0008006" key="6">
    <source>
        <dbReference type="Google" id="ProtNLM"/>
    </source>
</evidence>
<keyword evidence="1" id="KW-0433">Leucine-rich repeat</keyword>
<reference evidence="4 5" key="1">
    <citation type="submission" date="2021-12" db="EMBL/GenBank/DDBJ databases">
        <title>Genome sequencing of bacteria with rrn-lacking chromosome and rrn-plasmid.</title>
        <authorList>
            <person name="Anda M."/>
            <person name="Iwasaki W."/>
        </authorList>
    </citation>
    <scope>NUCLEOTIDE SEQUENCE [LARGE SCALE GENOMIC DNA]</scope>
    <source>
        <strain evidence="4 5">NBRC 15940</strain>
    </source>
</reference>
<accession>A0AAN4VU84</accession>
<protein>
    <recommendedName>
        <fullName evidence="6">Leucine-rich repeat domain-containing protein</fullName>
    </recommendedName>
</protein>
<feature type="signal peptide" evidence="3">
    <location>
        <begin position="1"/>
        <end position="23"/>
    </location>
</feature>
<dbReference type="InterPro" id="IPR050836">
    <property type="entry name" value="SDS22/Internalin_LRR"/>
</dbReference>
<proteinExistence type="predicted"/>
<feature type="chain" id="PRO_5042874596" description="Leucine-rich repeat domain-containing protein" evidence="3">
    <location>
        <begin position="24"/>
        <end position="877"/>
    </location>
</feature>
<organism evidence="4 5">
    <name type="scientific">Persicobacter diffluens</name>
    <dbReference type="NCBI Taxonomy" id="981"/>
    <lineage>
        <taxon>Bacteria</taxon>
        <taxon>Pseudomonadati</taxon>
        <taxon>Bacteroidota</taxon>
        <taxon>Cytophagia</taxon>
        <taxon>Cytophagales</taxon>
        <taxon>Persicobacteraceae</taxon>
        <taxon>Persicobacter</taxon>
    </lineage>
</organism>
<evidence type="ECO:0000256" key="3">
    <source>
        <dbReference type="SAM" id="SignalP"/>
    </source>
</evidence>
<dbReference type="Proteomes" id="UP001310022">
    <property type="component" value="Unassembled WGS sequence"/>
</dbReference>
<dbReference type="PANTHER" id="PTHR46652:SF3">
    <property type="entry name" value="LEUCINE-RICH REPEAT-CONTAINING PROTEIN 9"/>
    <property type="match status" value="1"/>
</dbReference>
<dbReference type="PROSITE" id="PS51450">
    <property type="entry name" value="LRR"/>
    <property type="match status" value="3"/>
</dbReference>